<dbReference type="Proteomes" id="UP000011014">
    <property type="component" value="Unassembled WGS sequence"/>
</dbReference>
<organism evidence="2 4">
    <name type="scientific">Oikopleura dioica</name>
    <name type="common">Tunicate</name>
    <dbReference type="NCBI Taxonomy" id="34765"/>
    <lineage>
        <taxon>Eukaryota</taxon>
        <taxon>Metazoa</taxon>
        <taxon>Chordata</taxon>
        <taxon>Tunicata</taxon>
        <taxon>Appendicularia</taxon>
        <taxon>Copelata</taxon>
        <taxon>Oikopleuridae</taxon>
        <taxon>Oikopleura</taxon>
    </lineage>
</organism>
<dbReference type="GO" id="GO:0043130">
    <property type="term" value="F:ubiquitin binding"/>
    <property type="evidence" value="ECO:0007669"/>
    <property type="project" value="TreeGrafter"/>
</dbReference>
<keyword evidence="4" id="KW-1185">Reference proteome</keyword>
<protein>
    <recommendedName>
        <fullName evidence="5">UBX domain-containing protein</fullName>
    </recommendedName>
</protein>
<evidence type="ECO:0000313" key="2">
    <source>
        <dbReference type="EMBL" id="CBY09697.1"/>
    </source>
</evidence>
<accession>E4XG99</accession>
<feature type="region of interest" description="Disordered" evidence="1">
    <location>
        <begin position="84"/>
        <end position="161"/>
    </location>
</feature>
<feature type="compositionally biased region" description="Basic and acidic residues" evidence="1">
    <location>
        <begin position="97"/>
        <end position="113"/>
    </location>
</feature>
<evidence type="ECO:0008006" key="5">
    <source>
        <dbReference type="Google" id="ProtNLM"/>
    </source>
</evidence>
<dbReference type="EMBL" id="FN655115">
    <property type="protein sequence ID" value="CBY38030.1"/>
    <property type="molecule type" value="Genomic_DNA"/>
</dbReference>
<dbReference type="InterPro" id="IPR029071">
    <property type="entry name" value="Ubiquitin-like_domsf"/>
</dbReference>
<dbReference type="AlphaFoldDB" id="E4XG99"/>
<evidence type="ECO:0000313" key="3">
    <source>
        <dbReference type="EMBL" id="CBY38030.1"/>
    </source>
</evidence>
<dbReference type="GO" id="GO:0043161">
    <property type="term" value="P:proteasome-mediated ubiquitin-dependent protein catabolic process"/>
    <property type="evidence" value="ECO:0007669"/>
    <property type="project" value="TreeGrafter"/>
</dbReference>
<dbReference type="PROSITE" id="PS50330">
    <property type="entry name" value="UIM"/>
    <property type="match status" value="1"/>
</dbReference>
<dbReference type="Gene3D" id="3.10.20.90">
    <property type="entry name" value="Phosphatidylinositol 3-kinase Catalytic Subunit, Chain A, domain 1"/>
    <property type="match status" value="1"/>
</dbReference>
<dbReference type="InterPro" id="IPR050730">
    <property type="entry name" value="UBX_domain-protein"/>
</dbReference>
<dbReference type="SUPFAM" id="SSF54236">
    <property type="entry name" value="Ubiquitin-like"/>
    <property type="match status" value="1"/>
</dbReference>
<feature type="compositionally biased region" description="Acidic residues" evidence="1">
    <location>
        <begin position="117"/>
        <end position="128"/>
    </location>
</feature>
<proteinExistence type="predicted"/>
<dbReference type="PANTHER" id="PTHR23322:SF6">
    <property type="entry name" value="UBX DOMAIN-CONTAINING PROTEIN 7"/>
    <property type="match status" value="1"/>
</dbReference>
<dbReference type="FunCoup" id="E4XG99">
    <property type="interactions" value="139"/>
</dbReference>
<name>E4XG99_OIKDI</name>
<evidence type="ECO:0000313" key="4">
    <source>
        <dbReference type="Proteomes" id="UP000001307"/>
    </source>
</evidence>
<dbReference type="InterPro" id="IPR003903">
    <property type="entry name" value="UIM_dom"/>
</dbReference>
<reference evidence="2 4" key="1">
    <citation type="journal article" date="2010" name="Science">
        <title>Plasticity of animal genome architecture unmasked by rapid evolution of a pelagic tunicate.</title>
        <authorList>
            <person name="Denoeud F."/>
            <person name="Henriet S."/>
            <person name="Mungpakdee S."/>
            <person name="Aury J.M."/>
            <person name="Da Silva C."/>
            <person name="Brinkmann H."/>
            <person name="Mikhaleva J."/>
            <person name="Olsen L.C."/>
            <person name="Jubin C."/>
            <person name="Canestro C."/>
            <person name="Bouquet J.M."/>
            <person name="Danks G."/>
            <person name="Poulain J."/>
            <person name="Campsteijn C."/>
            <person name="Adamski M."/>
            <person name="Cross I."/>
            <person name="Yadetie F."/>
            <person name="Muffato M."/>
            <person name="Louis A."/>
            <person name="Butcher S."/>
            <person name="Tsagkogeorga G."/>
            <person name="Konrad A."/>
            <person name="Singh S."/>
            <person name="Jensen M.F."/>
            <person name="Cong E.H."/>
            <person name="Eikeseth-Otteraa H."/>
            <person name="Noel B."/>
            <person name="Anthouard V."/>
            <person name="Porcel B.M."/>
            <person name="Kachouri-Lafond R."/>
            <person name="Nishino A."/>
            <person name="Ugolini M."/>
            <person name="Chourrout P."/>
            <person name="Nishida H."/>
            <person name="Aasland R."/>
            <person name="Huzurbazar S."/>
            <person name="Westhof E."/>
            <person name="Delsuc F."/>
            <person name="Lehrach H."/>
            <person name="Reinhardt R."/>
            <person name="Weissenbach J."/>
            <person name="Roy S.W."/>
            <person name="Artiguenave F."/>
            <person name="Postlethwait J.H."/>
            <person name="Manak J.R."/>
            <person name="Thompson E.M."/>
            <person name="Jaillon O."/>
            <person name="Du Pasquier L."/>
            <person name="Boudinot P."/>
            <person name="Liberles D.A."/>
            <person name="Volff J.N."/>
            <person name="Philippe H."/>
            <person name="Lenhard B."/>
            <person name="Roest Crollius H."/>
            <person name="Wincker P."/>
            <person name="Chourrout D."/>
        </authorList>
    </citation>
    <scope>NUCLEOTIDE SEQUENCE [LARGE SCALE GENOMIC DNA]</scope>
</reference>
<dbReference type="GO" id="GO:0005634">
    <property type="term" value="C:nucleus"/>
    <property type="evidence" value="ECO:0007669"/>
    <property type="project" value="TreeGrafter"/>
</dbReference>
<dbReference type="EMBL" id="FN653047">
    <property type="protein sequence ID" value="CBY09697.1"/>
    <property type="molecule type" value="Genomic_DNA"/>
</dbReference>
<gene>
    <name evidence="2" type="ORF">GSOID_T00010507001</name>
    <name evidence="3" type="ORF">GSOID_T00031532001</name>
</gene>
<dbReference type="PANTHER" id="PTHR23322">
    <property type="entry name" value="FAS-ASSOCIATED PROTEIN"/>
    <property type="match status" value="1"/>
</dbReference>
<feature type="compositionally biased region" description="Basic residues" evidence="1">
    <location>
        <begin position="87"/>
        <end position="96"/>
    </location>
</feature>
<dbReference type="Proteomes" id="UP000001307">
    <property type="component" value="Unassembled WGS sequence"/>
</dbReference>
<sequence>MGKTIRNDQWPHAALVDPRTGALVQEFFGKEAGDKDRFFDRFCNLVNKNCSDDFGEKISKKRNFDQITDQTEDEQLAIAIAASMKSASKKARSTKKASKEKEPEIFDEPKMNSDFESVSEGESEDEDTRESFSNEPELAAPAPAAIDERQEVTDQPNKSKPIRFQIRTPENTRHCIEILRSEDASVLRRRLLSLGFCQTQYDLIRAYPKEVMDLSEGRNFIDLKILNQDSFLLQKKS</sequence>
<evidence type="ECO:0000256" key="1">
    <source>
        <dbReference type="SAM" id="MobiDB-lite"/>
    </source>
</evidence>